<dbReference type="PROSITE" id="PS01124">
    <property type="entry name" value="HTH_ARAC_FAMILY_2"/>
    <property type="match status" value="1"/>
</dbReference>
<organism evidence="5 6">
    <name type="scientific">Pedobacter caeni</name>
    <dbReference type="NCBI Taxonomy" id="288992"/>
    <lineage>
        <taxon>Bacteria</taxon>
        <taxon>Pseudomonadati</taxon>
        <taxon>Bacteroidota</taxon>
        <taxon>Sphingobacteriia</taxon>
        <taxon>Sphingobacteriales</taxon>
        <taxon>Sphingobacteriaceae</taxon>
        <taxon>Pedobacter</taxon>
    </lineage>
</organism>
<dbReference type="InterPro" id="IPR009057">
    <property type="entry name" value="Homeodomain-like_sf"/>
</dbReference>
<dbReference type="Proteomes" id="UP000184287">
    <property type="component" value="Unassembled WGS sequence"/>
</dbReference>
<evidence type="ECO:0000256" key="1">
    <source>
        <dbReference type="ARBA" id="ARBA00023015"/>
    </source>
</evidence>
<sequence>MTALILIIVLINPILVKFNVKRFIQHEALFIRHFTTLKWPFPLHNHDHFELVFIHSGKGKHYHNQIEQHYEGKSLFLLAPQDGHIFDITEETTFSVLKFNNMYLEGFSNEKTTKDWSKLIDHLLAISATYDSRLVKSEDDLEKIDQIMLLIVREWQNTLSPSNELIFHLIRAVFSILKKNAITDMITEQSPNGHTLISVVEFIHSHIQEPESLKMSVLSTHFHFSPNYLSNLFKRQMNVSIKQYIDDYKFKVIESQLSSGNATKKEISYKFGFSDLSHFNKFLKKYNPLNGRIPGKNENGAIYIAHLNHQQS</sequence>
<keyword evidence="1" id="KW-0805">Transcription regulation</keyword>
<evidence type="ECO:0000256" key="2">
    <source>
        <dbReference type="ARBA" id="ARBA00023125"/>
    </source>
</evidence>
<evidence type="ECO:0000313" key="5">
    <source>
        <dbReference type="EMBL" id="SHF16022.1"/>
    </source>
</evidence>
<dbReference type="PANTHER" id="PTHR43280:SF28">
    <property type="entry name" value="HTH-TYPE TRANSCRIPTIONAL ACTIVATOR RHAS"/>
    <property type="match status" value="1"/>
</dbReference>
<keyword evidence="6" id="KW-1185">Reference proteome</keyword>
<reference evidence="6" key="1">
    <citation type="submission" date="2016-11" db="EMBL/GenBank/DDBJ databases">
        <authorList>
            <person name="Varghese N."/>
            <person name="Submissions S."/>
        </authorList>
    </citation>
    <scope>NUCLEOTIDE SEQUENCE [LARGE SCALE GENOMIC DNA]</scope>
    <source>
        <strain evidence="6">DSM 16990</strain>
    </source>
</reference>
<evidence type="ECO:0000256" key="3">
    <source>
        <dbReference type="ARBA" id="ARBA00023163"/>
    </source>
</evidence>
<dbReference type="SUPFAM" id="SSF51215">
    <property type="entry name" value="Regulatory protein AraC"/>
    <property type="match status" value="1"/>
</dbReference>
<dbReference type="InterPro" id="IPR018060">
    <property type="entry name" value="HTH_AraC"/>
</dbReference>
<dbReference type="SUPFAM" id="SSF46689">
    <property type="entry name" value="Homeodomain-like"/>
    <property type="match status" value="1"/>
</dbReference>
<proteinExistence type="predicted"/>
<dbReference type="Gene3D" id="1.10.10.60">
    <property type="entry name" value="Homeodomain-like"/>
    <property type="match status" value="2"/>
</dbReference>
<evidence type="ECO:0000313" key="6">
    <source>
        <dbReference type="Proteomes" id="UP000184287"/>
    </source>
</evidence>
<evidence type="ECO:0000259" key="4">
    <source>
        <dbReference type="PROSITE" id="PS01124"/>
    </source>
</evidence>
<dbReference type="Pfam" id="PF12833">
    <property type="entry name" value="HTH_18"/>
    <property type="match status" value="1"/>
</dbReference>
<dbReference type="GO" id="GO:0043565">
    <property type="term" value="F:sequence-specific DNA binding"/>
    <property type="evidence" value="ECO:0007669"/>
    <property type="project" value="InterPro"/>
</dbReference>
<dbReference type="Pfam" id="PF02311">
    <property type="entry name" value="AraC_binding"/>
    <property type="match status" value="1"/>
</dbReference>
<dbReference type="PANTHER" id="PTHR43280">
    <property type="entry name" value="ARAC-FAMILY TRANSCRIPTIONAL REGULATOR"/>
    <property type="match status" value="1"/>
</dbReference>
<dbReference type="GO" id="GO:0003700">
    <property type="term" value="F:DNA-binding transcription factor activity"/>
    <property type="evidence" value="ECO:0007669"/>
    <property type="project" value="InterPro"/>
</dbReference>
<dbReference type="STRING" id="288992.SAMN04488522_102284"/>
<keyword evidence="3" id="KW-0804">Transcription</keyword>
<dbReference type="InterPro" id="IPR003313">
    <property type="entry name" value="AraC-bd"/>
</dbReference>
<dbReference type="SMART" id="SM00342">
    <property type="entry name" value="HTH_ARAC"/>
    <property type="match status" value="1"/>
</dbReference>
<dbReference type="InterPro" id="IPR037923">
    <property type="entry name" value="HTH-like"/>
</dbReference>
<dbReference type="AlphaFoldDB" id="A0A1M4ZE14"/>
<gene>
    <name evidence="5" type="ORF">SAMN04488522_102284</name>
</gene>
<feature type="domain" description="HTH araC/xylS-type" evidence="4">
    <location>
        <begin position="197"/>
        <end position="286"/>
    </location>
</feature>
<accession>A0A1M4ZE14</accession>
<name>A0A1M4ZE14_9SPHI</name>
<keyword evidence="2 5" id="KW-0238">DNA-binding</keyword>
<dbReference type="EMBL" id="FQUQ01000002">
    <property type="protein sequence ID" value="SHF16022.1"/>
    <property type="molecule type" value="Genomic_DNA"/>
</dbReference>
<protein>
    <submittedName>
        <fullName evidence="5">AraC-type DNA-binding protein</fullName>
    </submittedName>
</protein>